<evidence type="ECO:0000313" key="13">
    <source>
        <dbReference type="RefSeq" id="XP_021334186.1"/>
    </source>
</evidence>
<feature type="transmembrane region" description="Helical" evidence="9">
    <location>
        <begin position="256"/>
        <end position="280"/>
    </location>
</feature>
<keyword evidence="3 9" id="KW-0812">Transmembrane</keyword>
<feature type="domain" description="SEFIR" evidence="11">
    <location>
        <begin position="294"/>
        <end position="443"/>
    </location>
</feature>
<dbReference type="InterPro" id="IPR038683">
    <property type="entry name" value="IL17RA/B_FnIII-like_1_sf"/>
</dbReference>
<evidence type="ECO:0000259" key="11">
    <source>
        <dbReference type="Pfam" id="PF08357"/>
    </source>
</evidence>
<dbReference type="AGR" id="ZFIN:ZDB-GENE-120111-2"/>
<dbReference type="Gene3D" id="2.60.40.2160">
    <property type="entry name" value="Interleukin-17 receptor A/B, fibronectin-III-like domain 1"/>
    <property type="match status" value="1"/>
</dbReference>
<reference evidence="13 14" key="2">
    <citation type="submission" date="2025-04" db="UniProtKB">
        <authorList>
            <consortium name="RefSeq"/>
        </authorList>
    </citation>
    <scope>IDENTIFICATION</scope>
    <source>
        <strain evidence="13 14">Tuebingen</strain>
    </source>
</reference>
<keyword evidence="4 10" id="KW-0732">Signal</keyword>
<evidence type="ECO:0000256" key="9">
    <source>
        <dbReference type="SAM" id="Phobius"/>
    </source>
</evidence>
<reference evidence="12" key="1">
    <citation type="journal article" date="2013" name="Nature">
        <title>The zebrafish reference genome sequence and its relationship to the human genome.</title>
        <authorList>
            <consortium name="Genome Reference Consortium Zebrafish"/>
            <person name="Howe K."/>
            <person name="Clark M.D."/>
            <person name="Torroja C.F."/>
            <person name="Torrance J."/>
            <person name="Berthelot C."/>
            <person name="Muffato M."/>
            <person name="Collins J.E."/>
            <person name="Humphray S."/>
            <person name="McLaren K."/>
            <person name="Matthews L."/>
            <person name="McLaren S."/>
            <person name="Sealy I."/>
            <person name="Caccamo M."/>
            <person name="Churcher C."/>
            <person name="Scott C."/>
            <person name="Barrett J.C."/>
            <person name="Koch R."/>
            <person name="Rauch G.J."/>
            <person name="White S."/>
            <person name="Chow W."/>
            <person name="Kilian B."/>
            <person name="Quintais L.T."/>
            <person name="Guerra-Assuncao J.A."/>
            <person name="Zhou Y."/>
            <person name="Gu Y."/>
            <person name="Yen J."/>
            <person name="Vogel J.H."/>
            <person name="Eyre T."/>
            <person name="Redmond S."/>
            <person name="Banerjee R."/>
            <person name="Chi J."/>
            <person name="Fu B."/>
            <person name="Langley E."/>
            <person name="Maguire S.F."/>
            <person name="Laird G.K."/>
            <person name="Lloyd D."/>
            <person name="Kenyon E."/>
            <person name="Donaldson S."/>
            <person name="Sehra H."/>
            <person name="Almeida-King J."/>
            <person name="Loveland J."/>
            <person name="Trevanion S."/>
            <person name="Jones M."/>
            <person name="Quail M."/>
            <person name="Willey D."/>
            <person name="Hunt A."/>
            <person name="Burton J."/>
            <person name="Sims S."/>
            <person name="McLay K."/>
            <person name="Plumb B."/>
            <person name="Davis J."/>
            <person name="Clee C."/>
            <person name="Oliver K."/>
            <person name="Clark R."/>
            <person name="Riddle C."/>
            <person name="Elliot D."/>
            <person name="Eliott D."/>
            <person name="Threadgold G."/>
            <person name="Harden G."/>
            <person name="Ware D."/>
            <person name="Begum S."/>
            <person name="Mortimore B."/>
            <person name="Mortimer B."/>
            <person name="Kerry G."/>
            <person name="Heath P."/>
            <person name="Phillimore B."/>
            <person name="Tracey A."/>
            <person name="Corby N."/>
            <person name="Dunn M."/>
            <person name="Johnson C."/>
            <person name="Wood J."/>
            <person name="Clark S."/>
            <person name="Pelan S."/>
            <person name="Griffiths G."/>
            <person name="Smith M."/>
            <person name="Glithero R."/>
            <person name="Howden P."/>
            <person name="Barker N."/>
            <person name="Lloyd C."/>
            <person name="Stevens C."/>
            <person name="Harley J."/>
            <person name="Holt K."/>
            <person name="Panagiotidis G."/>
            <person name="Lovell J."/>
            <person name="Beasley H."/>
            <person name="Henderson C."/>
            <person name="Gordon D."/>
            <person name="Auger K."/>
            <person name="Wright D."/>
            <person name="Collins J."/>
            <person name="Raisen C."/>
            <person name="Dyer L."/>
            <person name="Leung K."/>
            <person name="Robertson L."/>
            <person name="Ambridge K."/>
            <person name="Leongamornlert D."/>
            <person name="McGuire S."/>
            <person name="Gilderthorp R."/>
            <person name="Griffiths C."/>
            <person name="Manthravadi D."/>
            <person name="Nichol S."/>
            <person name="Barker G."/>
            <person name="Whitehead S."/>
            <person name="Kay M."/>
            <person name="Brown J."/>
            <person name="Murnane C."/>
            <person name="Gray E."/>
            <person name="Humphries M."/>
            <person name="Sycamore N."/>
            <person name="Barker D."/>
            <person name="Saunders D."/>
            <person name="Wallis J."/>
            <person name="Babbage A."/>
            <person name="Hammond S."/>
            <person name="Mashreghi-Mohammadi M."/>
            <person name="Barr L."/>
            <person name="Martin S."/>
            <person name="Wray P."/>
            <person name="Ellington A."/>
            <person name="Matthews N."/>
            <person name="Ellwood M."/>
            <person name="Woodmansey R."/>
            <person name="Clark G."/>
            <person name="Cooper J."/>
            <person name="Cooper J."/>
            <person name="Tromans A."/>
            <person name="Grafham D."/>
            <person name="Skuce C."/>
            <person name="Pandian R."/>
            <person name="Andrews R."/>
            <person name="Harrison E."/>
            <person name="Kimberley A."/>
            <person name="Garnett J."/>
            <person name="Fosker N."/>
            <person name="Hall R."/>
            <person name="Garner P."/>
            <person name="Kelly D."/>
            <person name="Bird C."/>
            <person name="Palmer S."/>
            <person name="Gehring I."/>
            <person name="Berger A."/>
            <person name="Dooley C.M."/>
            <person name="Ersan-Urun Z."/>
            <person name="Eser C."/>
            <person name="Geiger H."/>
            <person name="Geisler M."/>
            <person name="Karotki L."/>
            <person name="Kirn A."/>
            <person name="Konantz J."/>
            <person name="Konantz M."/>
            <person name="Oberlander M."/>
            <person name="Rudolph-Geiger S."/>
            <person name="Teucke M."/>
            <person name="Lanz C."/>
            <person name="Raddatz G."/>
            <person name="Osoegawa K."/>
            <person name="Zhu B."/>
            <person name="Rapp A."/>
            <person name="Widaa S."/>
            <person name="Langford C."/>
            <person name="Yang F."/>
            <person name="Schuster S.C."/>
            <person name="Carter N.P."/>
            <person name="Harrow J."/>
            <person name="Ning Z."/>
            <person name="Herrero J."/>
            <person name="Searle S.M."/>
            <person name="Enright A."/>
            <person name="Geisler R."/>
            <person name="Plasterk R.H."/>
            <person name="Lee C."/>
            <person name="Westerfield M."/>
            <person name="de Jong P.J."/>
            <person name="Zon L.I."/>
            <person name="Postlethwait J.H."/>
            <person name="Nusslein-Volhard C."/>
            <person name="Hubbard T.J."/>
            <person name="Roest Crollius H."/>
            <person name="Rogers J."/>
            <person name="Stemple D.L."/>
        </authorList>
    </citation>
    <scope>NUCLEOTIDE SEQUENCE [LARGE SCALE GENOMIC DNA]</scope>
    <source>
        <strain evidence="12">Tuebingen</strain>
    </source>
</reference>
<feature type="chain" id="PRO_5044693079" evidence="10">
    <location>
        <begin position="21"/>
        <end position="474"/>
    </location>
</feature>
<evidence type="ECO:0000256" key="5">
    <source>
        <dbReference type="ARBA" id="ARBA00022989"/>
    </source>
</evidence>
<evidence type="ECO:0000313" key="14">
    <source>
        <dbReference type="RefSeq" id="XP_068079343.1"/>
    </source>
</evidence>
<dbReference type="InterPro" id="IPR039465">
    <property type="entry name" value="IL-17_rcpt-like"/>
</dbReference>
<evidence type="ECO:0000256" key="3">
    <source>
        <dbReference type="ARBA" id="ARBA00022692"/>
    </source>
</evidence>
<proteinExistence type="predicted"/>
<feature type="signal peptide" evidence="10">
    <location>
        <begin position="1"/>
        <end position="20"/>
    </location>
</feature>
<dbReference type="InterPro" id="IPR013568">
    <property type="entry name" value="SEFIR_dom"/>
</dbReference>
<keyword evidence="7 13" id="KW-0675">Receptor</keyword>
<dbReference type="RefSeq" id="XP_021334186.1">
    <property type="nucleotide sequence ID" value="XM_021478511.2"/>
</dbReference>
<evidence type="ECO:0000313" key="12">
    <source>
        <dbReference type="Proteomes" id="UP000000437"/>
    </source>
</evidence>
<dbReference type="GO" id="GO:0030368">
    <property type="term" value="F:interleukin-17 receptor activity"/>
    <property type="evidence" value="ECO:0007669"/>
    <property type="project" value="InterPro"/>
</dbReference>
<dbReference type="GO" id="GO:0005886">
    <property type="term" value="C:plasma membrane"/>
    <property type="evidence" value="ECO:0007669"/>
    <property type="project" value="UniProtKB-SubCell"/>
</dbReference>
<gene>
    <name evidence="13 14 15" type="primary">il17rb</name>
</gene>
<keyword evidence="2" id="KW-1003">Cell membrane</keyword>
<accession>A0A8M9QEB5</accession>
<evidence type="ECO:0000256" key="10">
    <source>
        <dbReference type="SAM" id="SignalP"/>
    </source>
</evidence>
<evidence type="ECO:0000256" key="2">
    <source>
        <dbReference type="ARBA" id="ARBA00022475"/>
    </source>
</evidence>
<dbReference type="GeneID" id="101886252"/>
<evidence type="ECO:0000256" key="6">
    <source>
        <dbReference type="ARBA" id="ARBA00023136"/>
    </source>
</evidence>
<dbReference type="PANTHER" id="PTHR15583:SF11">
    <property type="entry name" value="INTERLEUKIN-17 RECEPTOR B"/>
    <property type="match status" value="1"/>
</dbReference>
<keyword evidence="12" id="KW-1185">Reference proteome</keyword>
<keyword evidence="8" id="KW-0325">Glycoprotein</keyword>
<name>A0A8M9QEB5_DANRE</name>
<dbReference type="PANTHER" id="PTHR15583">
    <property type="entry name" value="INTERLEUKIN-17 RECEPTOR"/>
    <property type="match status" value="1"/>
</dbReference>
<evidence type="ECO:0000256" key="7">
    <source>
        <dbReference type="ARBA" id="ARBA00023170"/>
    </source>
</evidence>
<evidence type="ECO:0000256" key="1">
    <source>
        <dbReference type="ARBA" id="ARBA00004251"/>
    </source>
</evidence>
<keyword evidence="5 9" id="KW-1133">Transmembrane helix</keyword>
<evidence type="ECO:0000313" key="15">
    <source>
        <dbReference type="ZFIN" id="ZDB-GENE-120111-2"/>
    </source>
</evidence>
<dbReference type="OrthoDB" id="8963084at2759"/>
<dbReference type="ZFIN" id="ZDB-GENE-120111-2">
    <property type="gene designation" value="il17rb"/>
</dbReference>
<evidence type="ECO:0000256" key="4">
    <source>
        <dbReference type="ARBA" id="ARBA00022729"/>
    </source>
</evidence>
<dbReference type="AlphaFoldDB" id="A0A8M9QEB5"/>
<dbReference type="KEGG" id="dre:101886252"/>
<comment type="subcellular location">
    <subcellularLocation>
        <location evidence="1">Cell membrane</location>
        <topology evidence="1">Single-pass type I membrane protein</topology>
    </subcellularLocation>
</comment>
<dbReference type="Proteomes" id="UP000000437">
    <property type="component" value="Chromosome 8"/>
</dbReference>
<organism evidence="12 13">
    <name type="scientific">Danio rerio</name>
    <name type="common">Zebrafish</name>
    <name type="synonym">Brachydanio rerio</name>
    <dbReference type="NCBI Taxonomy" id="7955"/>
    <lineage>
        <taxon>Eukaryota</taxon>
        <taxon>Metazoa</taxon>
        <taxon>Chordata</taxon>
        <taxon>Craniata</taxon>
        <taxon>Vertebrata</taxon>
        <taxon>Euteleostomi</taxon>
        <taxon>Actinopterygii</taxon>
        <taxon>Neopterygii</taxon>
        <taxon>Teleostei</taxon>
        <taxon>Ostariophysi</taxon>
        <taxon>Cypriniformes</taxon>
        <taxon>Danionidae</taxon>
        <taxon>Danioninae</taxon>
        <taxon>Danio</taxon>
    </lineage>
</organism>
<dbReference type="Gene3D" id="3.40.50.11530">
    <property type="match status" value="1"/>
</dbReference>
<dbReference type="Pfam" id="PF08357">
    <property type="entry name" value="SEFIR"/>
    <property type="match status" value="1"/>
</dbReference>
<keyword evidence="6 9" id="KW-0472">Membrane</keyword>
<protein>
    <submittedName>
        <fullName evidence="13 14">Interleukin-17 receptor B</fullName>
    </submittedName>
</protein>
<dbReference type="RefSeq" id="XP_068079343.1">
    <property type="nucleotide sequence ID" value="XM_068223242.1"/>
</dbReference>
<sequence length="474" mass="52865">MDLVHIVVLLLFTQARVCSASSNSTAVTCRLSKNSIPSELYEIHKWNPSPIHQLTAHLNESQNSIIIKWAISIDSSIQNLTGTWINIPWLDKSYRCEYEPPFTSELTKPSSIQQLWFSFTVSNVCPLLEYDIDAYNLPTPPTGTGDIYIKRANTAKLEWNALISAVYNGKKVVVLFNVSSVADKYIITLEEDTQTLSTTEERRECKSEACKVELDYTGPCEENLLIIITAHFKHCEGESSPSVESTVDCKISDGSVLLIGVGCVLTLIFILLCCCIICQLQRCVLMSKRSVSVRVLLLYPAVDAVFQRSVMLLAELLQSYGGVCVFVDVWDSRSVAEQGPLRWINTHTELADRVLIVSPPARNHDDLKPDVVSGMTDLSVSASASNLFTLALNLVSSAANDPQGRDKFWVINLGQEEKSVQPELRGLRVFNLPRDQEKLHQQLMAGETSINTCCSTFYIKNTLRKMEINTSQCV</sequence>
<dbReference type="CTD" id="55540"/>
<evidence type="ECO:0000256" key="8">
    <source>
        <dbReference type="ARBA" id="ARBA00023180"/>
    </source>
</evidence>